<dbReference type="STRING" id="906689.A0A2I0XHI6"/>
<evidence type="ECO:0000259" key="1">
    <source>
        <dbReference type="Pfam" id="PF03109"/>
    </source>
</evidence>
<dbReference type="Pfam" id="PF03109">
    <property type="entry name" value="ABC1"/>
    <property type="match status" value="1"/>
</dbReference>
<feature type="domain" description="ABC1 atypical kinase-like" evidence="1">
    <location>
        <begin position="24"/>
        <end position="60"/>
    </location>
</feature>
<dbReference type="EMBL" id="KZ501875">
    <property type="protein sequence ID" value="PKU87360.1"/>
    <property type="molecule type" value="Genomic_DNA"/>
</dbReference>
<keyword evidence="3" id="KW-1185">Reference proteome</keyword>
<organism evidence="2 3">
    <name type="scientific">Dendrobium catenatum</name>
    <dbReference type="NCBI Taxonomy" id="906689"/>
    <lineage>
        <taxon>Eukaryota</taxon>
        <taxon>Viridiplantae</taxon>
        <taxon>Streptophyta</taxon>
        <taxon>Embryophyta</taxon>
        <taxon>Tracheophyta</taxon>
        <taxon>Spermatophyta</taxon>
        <taxon>Magnoliopsida</taxon>
        <taxon>Liliopsida</taxon>
        <taxon>Asparagales</taxon>
        <taxon>Orchidaceae</taxon>
        <taxon>Epidendroideae</taxon>
        <taxon>Malaxideae</taxon>
        <taxon>Dendrobiinae</taxon>
        <taxon>Dendrobium</taxon>
    </lineage>
</organism>
<evidence type="ECO:0000313" key="3">
    <source>
        <dbReference type="Proteomes" id="UP000233837"/>
    </source>
</evidence>
<dbReference type="InterPro" id="IPR004147">
    <property type="entry name" value="ABC1_dom"/>
</dbReference>
<reference evidence="2 3" key="1">
    <citation type="journal article" date="2016" name="Sci. Rep.">
        <title>The Dendrobium catenatum Lindl. genome sequence provides insights into polysaccharide synthase, floral development and adaptive evolution.</title>
        <authorList>
            <person name="Zhang G.Q."/>
            <person name="Xu Q."/>
            <person name="Bian C."/>
            <person name="Tsai W.C."/>
            <person name="Yeh C.M."/>
            <person name="Liu K.W."/>
            <person name="Yoshida K."/>
            <person name="Zhang L.S."/>
            <person name="Chang S.B."/>
            <person name="Chen F."/>
            <person name="Shi Y."/>
            <person name="Su Y.Y."/>
            <person name="Zhang Y.Q."/>
            <person name="Chen L.J."/>
            <person name="Yin Y."/>
            <person name="Lin M."/>
            <person name="Huang H."/>
            <person name="Deng H."/>
            <person name="Wang Z.W."/>
            <person name="Zhu S.L."/>
            <person name="Zhao X."/>
            <person name="Deng C."/>
            <person name="Niu S.C."/>
            <person name="Huang J."/>
            <person name="Wang M."/>
            <person name="Liu G.H."/>
            <person name="Yang H.J."/>
            <person name="Xiao X.J."/>
            <person name="Hsiao Y.Y."/>
            <person name="Wu W.L."/>
            <person name="Chen Y.Y."/>
            <person name="Mitsuda N."/>
            <person name="Ohme-Takagi M."/>
            <person name="Luo Y.B."/>
            <person name="Van de Peer Y."/>
            <person name="Liu Z.J."/>
        </authorList>
    </citation>
    <scope>NUCLEOTIDE SEQUENCE [LARGE SCALE GENOMIC DNA]</scope>
    <source>
        <tissue evidence="2">The whole plant</tissue>
    </source>
</reference>
<evidence type="ECO:0000313" key="2">
    <source>
        <dbReference type="EMBL" id="PKU87360.1"/>
    </source>
</evidence>
<dbReference type="Proteomes" id="UP000233837">
    <property type="component" value="Unassembled WGS sequence"/>
</dbReference>
<reference evidence="2 3" key="2">
    <citation type="journal article" date="2017" name="Nature">
        <title>The Apostasia genome and the evolution of orchids.</title>
        <authorList>
            <person name="Zhang G.Q."/>
            <person name="Liu K.W."/>
            <person name="Li Z."/>
            <person name="Lohaus R."/>
            <person name="Hsiao Y.Y."/>
            <person name="Niu S.C."/>
            <person name="Wang J.Y."/>
            <person name="Lin Y.C."/>
            <person name="Xu Q."/>
            <person name="Chen L.J."/>
            <person name="Yoshida K."/>
            <person name="Fujiwara S."/>
            <person name="Wang Z.W."/>
            <person name="Zhang Y.Q."/>
            <person name="Mitsuda N."/>
            <person name="Wang M."/>
            <person name="Liu G.H."/>
            <person name="Pecoraro L."/>
            <person name="Huang H.X."/>
            <person name="Xiao X.J."/>
            <person name="Lin M."/>
            <person name="Wu X.Y."/>
            <person name="Wu W.L."/>
            <person name="Chen Y.Y."/>
            <person name="Chang S.B."/>
            <person name="Sakamoto S."/>
            <person name="Ohme-Takagi M."/>
            <person name="Yagi M."/>
            <person name="Zeng S.J."/>
            <person name="Shen C.Y."/>
            <person name="Yeh C.M."/>
            <person name="Luo Y.B."/>
            <person name="Tsai W.C."/>
            <person name="Van de Peer Y."/>
            <person name="Liu Z.J."/>
        </authorList>
    </citation>
    <scope>NUCLEOTIDE SEQUENCE [LARGE SCALE GENOMIC DNA]</scope>
    <source>
        <tissue evidence="2">The whole plant</tissue>
    </source>
</reference>
<gene>
    <name evidence="2" type="ORF">MA16_Dca008456</name>
</gene>
<sequence length="157" mass="18024">MWSFLPQSYSSPDVTPLLSNGDLPKDQKFRSFDEKPIAAASIAQVHYGTLRNNQEVAIKLGITRYWSSENGYCHQSVTLIFNFLRNQLIFGYYIIGRFFAQQNYGKIAAGNRGKGMKKIKHRKTWTGEITSRNNNTEERHRKRLTRCIGGGMNTRDS</sequence>
<accession>A0A2I0XHI6</accession>
<protein>
    <recommendedName>
        <fullName evidence="1">ABC1 atypical kinase-like domain-containing protein</fullName>
    </recommendedName>
</protein>
<dbReference type="AlphaFoldDB" id="A0A2I0XHI6"/>
<proteinExistence type="predicted"/>
<name>A0A2I0XHI6_9ASPA</name>